<organism evidence="3 4">
    <name type="scientific">Nocardioides antri</name>
    <dbReference type="NCBI Taxonomy" id="2607659"/>
    <lineage>
        <taxon>Bacteria</taxon>
        <taxon>Bacillati</taxon>
        <taxon>Actinomycetota</taxon>
        <taxon>Actinomycetes</taxon>
        <taxon>Propionibacteriales</taxon>
        <taxon>Nocardioidaceae</taxon>
        <taxon>Nocardioides</taxon>
    </lineage>
</organism>
<evidence type="ECO:0008006" key="5">
    <source>
        <dbReference type="Google" id="ProtNLM"/>
    </source>
</evidence>
<reference evidence="3 4" key="1">
    <citation type="submission" date="2019-09" db="EMBL/GenBank/DDBJ databases">
        <title>Nocardioides panacisoli sp. nov., isolated from the soil of a ginseng field.</title>
        <authorList>
            <person name="Cho C."/>
        </authorList>
    </citation>
    <scope>NUCLEOTIDE SEQUENCE [LARGE SCALE GENOMIC DNA]</scope>
    <source>
        <strain evidence="3 4">BN140041</strain>
    </source>
</reference>
<name>A0A5B1LYI6_9ACTN</name>
<protein>
    <recommendedName>
        <fullName evidence="5">Lipoprotein</fullName>
    </recommendedName>
</protein>
<keyword evidence="2" id="KW-0732">Signal</keyword>
<dbReference type="Proteomes" id="UP000324351">
    <property type="component" value="Unassembled WGS sequence"/>
</dbReference>
<accession>A0A5B1LYI6</accession>
<reference evidence="3 4" key="2">
    <citation type="submission" date="2019-09" db="EMBL/GenBank/DDBJ databases">
        <authorList>
            <person name="Jin C."/>
        </authorList>
    </citation>
    <scope>NUCLEOTIDE SEQUENCE [LARGE SCALE GENOMIC DNA]</scope>
    <source>
        <strain evidence="3 4">BN140041</strain>
    </source>
</reference>
<dbReference type="RefSeq" id="WP_149751927.1">
    <property type="nucleotide sequence ID" value="NZ_VUJW01000011.1"/>
</dbReference>
<feature type="chain" id="PRO_5038798470" description="Lipoprotein" evidence="2">
    <location>
        <begin position="19"/>
        <end position="168"/>
    </location>
</feature>
<evidence type="ECO:0000256" key="2">
    <source>
        <dbReference type="SAM" id="SignalP"/>
    </source>
</evidence>
<evidence type="ECO:0000313" key="3">
    <source>
        <dbReference type="EMBL" id="KAA1425742.1"/>
    </source>
</evidence>
<dbReference type="InterPro" id="IPR046172">
    <property type="entry name" value="DUF6174"/>
</dbReference>
<sequence>MKILLSAAVAALSLTTLAGCSGGDDDGATAEDPASAPPATTESSDPTDEPTVGTYPELDAESYTYILEQICFCPLTNPVEVTVEDGEVTSAVIARGGQGLKKGSEAPEYLWITINDVIAQANDTDAADVEVDWPEGQEWPSRVAVDKVEMATDDEITYIVRNVRINEG</sequence>
<dbReference type="EMBL" id="VUJW01000011">
    <property type="protein sequence ID" value="KAA1425742.1"/>
    <property type="molecule type" value="Genomic_DNA"/>
</dbReference>
<dbReference type="PROSITE" id="PS51257">
    <property type="entry name" value="PROKAR_LIPOPROTEIN"/>
    <property type="match status" value="1"/>
</dbReference>
<feature type="signal peptide" evidence="2">
    <location>
        <begin position="1"/>
        <end position="18"/>
    </location>
</feature>
<keyword evidence="4" id="KW-1185">Reference proteome</keyword>
<dbReference type="AlphaFoldDB" id="A0A5B1LYI6"/>
<evidence type="ECO:0000313" key="4">
    <source>
        <dbReference type="Proteomes" id="UP000324351"/>
    </source>
</evidence>
<proteinExistence type="predicted"/>
<feature type="region of interest" description="Disordered" evidence="1">
    <location>
        <begin position="23"/>
        <end position="55"/>
    </location>
</feature>
<gene>
    <name evidence="3" type="ORF">F0U47_18345</name>
</gene>
<evidence type="ECO:0000256" key="1">
    <source>
        <dbReference type="SAM" id="MobiDB-lite"/>
    </source>
</evidence>
<dbReference type="Pfam" id="PF19671">
    <property type="entry name" value="DUF6174"/>
    <property type="match status" value="1"/>
</dbReference>
<comment type="caution">
    <text evidence="3">The sequence shown here is derived from an EMBL/GenBank/DDBJ whole genome shotgun (WGS) entry which is preliminary data.</text>
</comment>